<feature type="transmembrane region" description="Helical" evidence="1">
    <location>
        <begin position="38"/>
        <end position="56"/>
    </location>
</feature>
<reference evidence="2 3" key="1">
    <citation type="submission" date="2019-04" db="EMBL/GenBank/DDBJ databases">
        <title>Flavobacterium sp. strain DS2-A Genome sequencing and assembly.</title>
        <authorList>
            <person name="Kim I."/>
        </authorList>
    </citation>
    <scope>NUCLEOTIDE SEQUENCE [LARGE SCALE GENOMIC DNA]</scope>
    <source>
        <strain evidence="2 3">DS2-A</strain>
    </source>
</reference>
<gene>
    <name evidence="2" type="ORF">E4635_07705</name>
</gene>
<keyword evidence="1" id="KW-1133">Transmembrane helix</keyword>
<feature type="transmembrane region" description="Helical" evidence="1">
    <location>
        <begin position="7"/>
        <end position="26"/>
    </location>
</feature>
<evidence type="ECO:0000256" key="1">
    <source>
        <dbReference type="SAM" id="Phobius"/>
    </source>
</evidence>
<organism evidence="2 3">
    <name type="scientific">Flavobacterium humi</name>
    <dbReference type="NCBI Taxonomy" id="2562683"/>
    <lineage>
        <taxon>Bacteria</taxon>
        <taxon>Pseudomonadati</taxon>
        <taxon>Bacteroidota</taxon>
        <taxon>Flavobacteriia</taxon>
        <taxon>Flavobacteriales</taxon>
        <taxon>Flavobacteriaceae</taxon>
        <taxon>Flavobacterium</taxon>
    </lineage>
</organism>
<dbReference type="Proteomes" id="UP000297407">
    <property type="component" value="Unassembled WGS sequence"/>
</dbReference>
<sequence length="62" mass="7236">MFSQGQLIFAAVFVVCFIAIIVFSYRKDLKLHKQYYKGSVWILIAFLLFIAILFAIKSIMKE</sequence>
<keyword evidence="3" id="KW-1185">Reference proteome</keyword>
<protein>
    <submittedName>
        <fullName evidence="2">Uncharacterized protein</fullName>
    </submittedName>
</protein>
<dbReference type="EMBL" id="SRLH01000004">
    <property type="protein sequence ID" value="TGD57887.1"/>
    <property type="molecule type" value="Genomic_DNA"/>
</dbReference>
<evidence type="ECO:0000313" key="2">
    <source>
        <dbReference type="EMBL" id="TGD57887.1"/>
    </source>
</evidence>
<keyword evidence="1" id="KW-0472">Membrane</keyword>
<comment type="caution">
    <text evidence="2">The sequence shown here is derived from an EMBL/GenBank/DDBJ whole genome shotgun (WGS) entry which is preliminary data.</text>
</comment>
<accession>A0A4Z0L662</accession>
<evidence type="ECO:0000313" key="3">
    <source>
        <dbReference type="Proteomes" id="UP000297407"/>
    </source>
</evidence>
<keyword evidence="1" id="KW-0812">Transmembrane</keyword>
<name>A0A4Z0L662_9FLAO</name>
<dbReference type="AlphaFoldDB" id="A0A4Z0L662"/>
<proteinExistence type="predicted"/>